<dbReference type="Proteomes" id="UP001281761">
    <property type="component" value="Unassembled WGS sequence"/>
</dbReference>
<evidence type="ECO:0000256" key="2">
    <source>
        <dbReference type="SAM" id="MobiDB-lite"/>
    </source>
</evidence>
<evidence type="ECO:0000313" key="4">
    <source>
        <dbReference type="Proteomes" id="UP001281761"/>
    </source>
</evidence>
<comment type="similarity">
    <text evidence="1">Belongs to the FAM227 family.</text>
</comment>
<organism evidence="3 4">
    <name type="scientific">Blattamonas nauphoetae</name>
    <dbReference type="NCBI Taxonomy" id="2049346"/>
    <lineage>
        <taxon>Eukaryota</taxon>
        <taxon>Metamonada</taxon>
        <taxon>Preaxostyla</taxon>
        <taxon>Oxymonadida</taxon>
        <taxon>Blattamonas</taxon>
    </lineage>
</organism>
<evidence type="ECO:0000256" key="1">
    <source>
        <dbReference type="ARBA" id="ARBA00008666"/>
    </source>
</evidence>
<comment type="caution">
    <text evidence="3">The sequence shown here is derived from an EMBL/GenBank/DDBJ whole genome shotgun (WGS) entry which is preliminary data.</text>
</comment>
<sequence>MMATPQVASQSLAQIRNPDSDSADPLSYDDYLEMSQRPGFAVSHSEPFPEPMDELYLPLIDKLEQTYSSLVLLFFRSQEGFDLVRDAFWYFFLMKYGESLTDGEVTNPQTPLEVFVSESQRMKQEKTDFEDMMKRREDLLPNATLERSRSEAAFVEEFSAKGCKLMERARGREERIRQRAKEKQSSIKLKKQSRATAGGRYVEVVDPLHPHVVTEEELILQQGLEITKVTEDGDVDERMDFCEPIPPVLVDEKVLPSPHREATNAMFDRMSICFVDCILSMESFLRDTLSKFLVEILTTILLNVFTNTFVDMVFDHSFEMSIYKLFSQLFFGFRPSWDMKCVREVINPQLEKYQKKTKSKSDKGSIRSPILSPRSVSKSPHEPETPVIKPPRDARELLTERLRERELQEKKIVEMENFDEYVSQLSKRITQNEGKSHQTSTTQLSIRTKGDGSPLIQSRPKVKQYGRVKASAKRQSQSRQKKEQAEGVVCESCGNVIVKHFEFCKDTTSPAVMQYFKLKNMRMRPHFATVATFSQECEKCECKKGQNTPNLRQQSQQIVKDTEALILAFKSSKRRL</sequence>
<feature type="region of interest" description="Disordered" evidence="2">
    <location>
        <begin position="1"/>
        <end position="28"/>
    </location>
</feature>
<dbReference type="InterPro" id="IPR029417">
    <property type="entry name" value="FAM227"/>
</dbReference>
<name>A0ABQ9XLI9_9EUKA</name>
<feature type="region of interest" description="Disordered" evidence="2">
    <location>
        <begin position="429"/>
        <end position="481"/>
    </location>
</feature>
<dbReference type="EMBL" id="JARBJD010000097">
    <property type="protein sequence ID" value="KAK2952906.1"/>
    <property type="molecule type" value="Genomic_DNA"/>
</dbReference>
<gene>
    <name evidence="3" type="ORF">BLNAU_12082</name>
</gene>
<feature type="compositionally biased region" description="Polar residues" evidence="2">
    <location>
        <begin position="429"/>
        <end position="446"/>
    </location>
</feature>
<feature type="region of interest" description="Disordered" evidence="2">
    <location>
        <begin position="353"/>
        <end position="394"/>
    </location>
</feature>
<dbReference type="Pfam" id="PF14922">
    <property type="entry name" value="FWWh"/>
    <property type="match status" value="1"/>
</dbReference>
<evidence type="ECO:0000313" key="3">
    <source>
        <dbReference type="EMBL" id="KAK2952906.1"/>
    </source>
</evidence>
<keyword evidence="4" id="KW-1185">Reference proteome</keyword>
<proteinExistence type="inferred from homology"/>
<accession>A0ABQ9XLI9</accession>
<feature type="compositionally biased region" description="Basic residues" evidence="2">
    <location>
        <begin position="460"/>
        <end position="472"/>
    </location>
</feature>
<reference evidence="3 4" key="1">
    <citation type="journal article" date="2022" name="bioRxiv">
        <title>Genomics of Preaxostyla Flagellates Illuminates Evolutionary Transitions and the Path Towards Mitochondrial Loss.</title>
        <authorList>
            <person name="Novak L.V.F."/>
            <person name="Treitli S.C."/>
            <person name="Pyrih J."/>
            <person name="Halakuc P."/>
            <person name="Pipaliya S.V."/>
            <person name="Vacek V."/>
            <person name="Brzon O."/>
            <person name="Soukal P."/>
            <person name="Eme L."/>
            <person name="Dacks J.B."/>
            <person name="Karnkowska A."/>
            <person name="Elias M."/>
            <person name="Hampl V."/>
        </authorList>
    </citation>
    <scope>NUCLEOTIDE SEQUENCE [LARGE SCALE GENOMIC DNA]</scope>
    <source>
        <strain evidence="3">NAU3</strain>
        <tissue evidence="3">Gut</tissue>
    </source>
</reference>
<protein>
    <submittedName>
        <fullName evidence="3">Uncharacterized protein</fullName>
    </submittedName>
</protein>
<feature type="compositionally biased region" description="Basic and acidic residues" evidence="2">
    <location>
        <begin position="379"/>
        <end position="394"/>
    </location>
</feature>
<feature type="compositionally biased region" description="Polar residues" evidence="2">
    <location>
        <begin position="1"/>
        <end position="14"/>
    </location>
</feature>